<evidence type="ECO:0000313" key="4">
    <source>
        <dbReference type="Proteomes" id="UP000001542"/>
    </source>
</evidence>
<name>A2EQH4_TRIV3</name>
<dbReference type="AlphaFoldDB" id="A2EQH4"/>
<evidence type="ECO:0000313" key="3">
    <source>
        <dbReference type="EMBL" id="EAY05116.1"/>
    </source>
</evidence>
<protein>
    <submittedName>
        <fullName evidence="3">Uncharacterized protein</fullName>
    </submittedName>
</protein>
<reference evidence="3" key="1">
    <citation type="submission" date="2006-10" db="EMBL/GenBank/DDBJ databases">
        <authorList>
            <person name="Amadeo P."/>
            <person name="Zhao Q."/>
            <person name="Wortman J."/>
            <person name="Fraser-Liggett C."/>
            <person name="Carlton J."/>
        </authorList>
    </citation>
    <scope>NUCLEOTIDE SEQUENCE</scope>
    <source>
        <strain evidence="3">G3</strain>
    </source>
</reference>
<keyword evidence="2" id="KW-0732">Signal</keyword>
<sequence>MLLLLFSLSLASEGTCSKKGPYWDRVGECVSKKTQLVFTPFTFVVHKVCNLFRRTLKMIWFIFKFSLCKFKLFINYLFGHKAVNPEKPIISPTPIPSPIQKQTPTPSPIPTPKPTATPAPTPIPTPTPTPKPTPTPTPIPTPTPKPTPTPTPIPTPTPEPEQDDNDPYCKDTKCKKNCMEKEKFDEFNKKLDRTLNDAQNLKKEVDKMNL</sequence>
<accession>A2EQH4</accession>
<feature type="compositionally biased region" description="Pro residues" evidence="1">
    <location>
        <begin position="105"/>
        <end position="159"/>
    </location>
</feature>
<dbReference type="PANTHER" id="PTHR48148:SF3">
    <property type="entry name" value="KERATINOCYTE PROLINE-RICH PROTEIN"/>
    <property type="match status" value="1"/>
</dbReference>
<proteinExistence type="predicted"/>
<dbReference type="EMBL" id="DS113457">
    <property type="protein sequence ID" value="EAY05116.1"/>
    <property type="molecule type" value="Genomic_DNA"/>
</dbReference>
<dbReference type="Proteomes" id="UP000001542">
    <property type="component" value="Unassembled WGS sequence"/>
</dbReference>
<dbReference type="SMR" id="A2EQH4"/>
<feature type="chain" id="PRO_5005659117" evidence="2">
    <location>
        <begin position="18"/>
        <end position="210"/>
    </location>
</feature>
<dbReference type="InParanoid" id="A2EQH4"/>
<evidence type="ECO:0000256" key="2">
    <source>
        <dbReference type="SAM" id="SignalP"/>
    </source>
</evidence>
<feature type="region of interest" description="Disordered" evidence="1">
    <location>
        <begin position="89"/>
        <end position="173"/>
    </location>
</feature>
<feature type="signal peptide" evidence="2">
    <location>
        <begin position="1"/>
        <end position="17"/>
    </location>
</feature>
<reference evidence="3" key="2">
    <citation type="journal article" date="2007" name="Science">
        <title>Draft genome sequence of the sexually transmitted pathogen Trichomonas vaginalis.</title>
        <authorList>
            <person name="Carlton J.M."/>
            <person name="Hirt R.P."/>
            <person name="Silva J.C."/>
            <person name="Delcher A.L."/>
            <person name="Schatz M."/>
            <person name="Zhao Q."/>
            <person name="Wortman J.R."/>
            <person name="Bidwell S.L."/>
            <person name="Alsmark U.C.M."/>
            <person name="Besteiro S."/>
            <person name="Sicheritz-Ponten T."/>
            <person name="Noel C.J."/>
            <person name="Dacks J.B."/>
            <person name="Foster P.G."/>
            <person name="Simillion C."/>
            <person name="Van de Peer Y."/>
            <person name="Miranda-Saavedra D."/>
            <person name="Barton G.J."/>
            <person name="Westrop G.D."/>
            <person name="Mueller S."/>
            <person name="Dessi D."/>
            <person name="Fiori P.L."/>
            <person name="Ren Q."/>
            <person name="Paulsen I."/>
            <person name="Zhang H."/>
            <person name="Bastida-Corcuera F.D."/>
            <person name="Simoes-Barbosa A."/>
            <person name="Brown M.T."/>
            <person name="Hayes R.D."/>
            <person name="Mukherjee M."/>
            <person name="Okumura C.Y."/>
            <person name="Schneider R."/>
            <person name="Smith A.J."/>
            <person name="Vanacova S."/>
            <person name="Villalvazo M."/>
            <person name="Haas B.J."/>
            <person name="Pertea M."/>
            <person name="Feldblyum T.V."/>
            <person name="Utterback T.R."/>
            <person name="Shu C.L."/>
            <person name="Osoegawa K."/>
            <person name="de Jong P.J."/>
            <person name="Hrdy I."/>
            <person name="Horvathova L."/>
            <person name="Zubacova Z."/>
            <person name="Dolezal P."/>
            <person name="Malik S.B."/>
            <person name="Logsdon J.M. Jr."/>
            <person name="Henze K."/>
            <person name="Gupta A."/>
            <person name="Wang C.C."/>
            <person name="Dunne R.L."/>
            <person name="Upcroft J.A."/>
            <person name="Upcroft P."/>
            <person name="White O."/>
            <person name="Salzberg S.L."/>
            <person name="Tang P."/>
            <person name="Chiu C.-H."/>
            <person name="Lee Y.-S."/>
            <person name="Embley T.M."/>
            <person name="Coombs G.H."/>
            <person name="Mottram J.C."/>
            <person name="Tachezy J."/>
            <person name="Fraser-Liggett C.M."/>
            <person name="Johnson P.J."/>
        </authorList>
    </citation>
    <scope>NUCLEOTIDE SEQUENCE [LARGE SCALE GENOMIC DNA]</scope>
    <source>
        <strain evidence="3">G3</strain>
    </source>
</reference>
<dbReference type="PANTHER" id="PTHR48148">
    <property type="entry name" value="KERATINOCYTE PROLINE-RICH PROTEIN"/>
    <property type="match status" value="1"/>
</dbReference>
<organism evidence="3 4">
    <name type="scientific">Trichomonas vaginalis (strain ATCC PRA-98 / G3)</name>
    <dbReference type="NCBI Taxonomy" id="412133"/>
    <lineage>
        <taxon>Eukaryota</taxon>
        <taxon>Metamonada</taxon>
        <taxon>Parabasalia</taxon>
        <taxon>Trichomonadida</taxon>
        <taxon>Trichomonadidae</taxon>
        <taxon>Trichomonas</taxon>
    </lineage>
</organism>
<dbReference type="VEuPathDB" id="TrichDB:TVAG_108500"/>
<gene>
    <name evidence="3" type="ORF">TVAG_108500</name>
</gene>
<evidence type="ECO:0000256" key="1">
    <source>
        <dbReference type="SAM" id="MobiDB-lite"/>
    </source>
</evidence>
<keyword evidence="4" id="KW-1185">Reference proteome</keyword>